<feature type="transmembrane region" description="Helical" evidence="1">
    <location>
        <begin position="122"/>
        <end position="139"/>
    </location>
</feature>
<gene>
    <name evidence="3" type="ordered locus">Lcho_3625</name>
</gene>
<evidence type="ECO:0000313" key="4">
    <source>
        <dbReference type="Proteomes" id="UP000001693"/>
    </source>
</evidence>
<keyword evidence="1" id="KW-0472">Membrane</keyword>
<dbReference type="STRING" id="395495.Lcho_3625"/>
<dbReference type="KEGG" id="lch:Lcho_3625"/>
<dbReference type="RefSeq" id="WP_012348626.1">
    <property type="nucleotide sequence ID" value="NC_010524.1"/>
</dbReference>
<organism evidence="3 4">
    <name type="scientific">Leptothrix cholodnii (strain ATCC 51168 / LMG 8142 / SP-6)</name>
    <name type="common">Leptothrix discophora (strain SP-6)</name>
    <dbReference type="NCBI Taxonomy" id="395495"/>
    <lineage>
        <taxon>Bacteria</taxon>
        <taxon>Pseudomonadati</taxon>
        <taxon>Pseudomonadota</taxon>
        <taxon>Betaproteobacteria</taxon>
        <taxon>Burkholderiales</taxon>
        <taxon>Sphaerotilaceae</taxon>
        <taxon>Leptothrix</taxon>
    </lineage>
</organism>
<keyword evidence="1" id="KW-0812">Transmembrane</keyword>
<feature type="transmembrane region" description="Helical" evidence="1">
    <location>
        <begin position="228"/>
        <end position="247"/>
    </location>
</feature>
<evidence type="ECO:0000313" key="3">
    <source>
        <dbReference type="EMBL" id="ACB35879.1"/>
    </source>
</evidence>
<dbReference type="InterPro" id="IPR036938">
    <property type="entry name" value="PAP2/HPO_sf"/>
</dbReference>
<feature type="transmembrane region" description="Helical" evidence="1">
    <location>
        <begin position="84"/>
        <end position="102"/>
    </location>
</feature>
<dbReference type="Proteomes" id="UP000001693">
    <property type="component" value="Chromosome"/>
</dbReference>
<dbReference type="eggNOG" id="COG0671">
    <property type="taxonomic scope" value="Bacteria"/>
</dbReference>
<dbReference type="CDD" id="cd03396">
    <property type="entry name" value="PAP2_like_6"/>
    <property type="match status" value="1"/>
</dbReference>
<dbReference type="PANTHER" id="PTHR14969:SF13">
    <property type="entry name" value="AT30094P"/>
    <property type="match status" value="1"/>
</dbReference>
<proteinExistence type="predicted"/>
<evidence type="ECO:0000256" key="1">
    <source>
        <dbReference type="SAM" id="Phobius"/>
    </source>
</evidence>
<keyword evidence="1" id="KW-1133">Transmembrane helix</keyword>
<dbReference type="Pfam" id="PF01569">
    <property type="entry name" value="PAP2"/>
    <property type="match status" value="1"/>
</dbReference>
<dbReference type="AlphaFoldDB" id="B1Y4Y3"/>
<accession>B1Y4Y3</accession>
<feature type="transmembrane region" description="Helical" evidence="1">
    <location>
        <begin position="31"/>
        <end position="51"/>
    </location>
</feature>
<reference evidence="3 4" key="1">
    <citation type="submission" date="2008-03" db="EMBL/GenBank/DDBJ databases">
        <title>Complete sequence of Leptothrix cholodnii SP-6.</title>
        <authorList>
            <consortium name="US DOE Joint Genome Institute"/>
            <person name="Copeland A."/>
            <person name="Lucas S."/>
            <person name="Lapidus A."/>
            <person name="Glavina del Rio T."/>
            <person name="Dalin E."/>
            <person name="Tice H."/>
            <person name="Bruce D."/>
            <person name="Goodwin L."/>
            <person name="Pitluck S."/>
            <person name="Chertkov O."/>
            <person name="Brettin T."/>
            <person name="Detter J.C."/>
            <person name="Han C."/>
            <person name="Kuske C.R."/>
            <person name="Schmutz J."/>
            <person name="Larimer F."/>
            <person name="Land M."/>
            <person name="Hauser L."/>
            <person name="Kyrpides N."/>
            <person name="Lykidis A."/>
            <person name="Emerson D."/>
            <person name="Richardson P."/>
        </authorList>
    </citation>
    <scope>NUCLEOTIDE SEQUENCE [LARGE SCALE GENOMIC DNA]</scope>
    <source>
        <strain evidence="4">ATCC 51168 / LMG 8142 / SP-6</strain>
    </source>
</reference>
<dbReference type="PANTHER" id="PTHR14969">
    <property type="entry name" value="SPHINGOSINE-1-PHOSPHATE PHOSPHOHYDROLASE"/>
    <property type="match status" value="1"/>
</dbReference>
<name>B1Y4Y3_LEPCP</name>
<dbReference type="InterPro" id="IPR000326">
    <property type="entry name" value="PAP2/HPO"/>
</dbReference>
<dbReference type="EMBL" id="CP001013">
    <property type="protein sequence ID" value="ACB35879.1"/>
    <property type="molecule type" value="Genomic_DNA"/>
</dbReference>
<dbReference type="SMART" id="SM00014">
    <property type="entry name" value="acidPPc"/>
    <property type="match status" value="1"/>
</dbReference>
<feature type="transmembrane region" description="Helical" evidence="1">
    <location>
        <begin position="176"/>
        <end position="195"/>
    </location>
</feature>
<sequence precursor="true">MNRSTTPAQSLPPRAAPALAWTHLRLRHRRMLVWLMATASAWMLFANWPGIDLSISTELMNAGGPDQPRFAFGQWTAVRVVYEVVPWLGRGALLACLVLLMLPRPGRHSSAALGRWRQRAPAMLLVLVVGLWLVVNAGFKEHWGRPRPQHVEVLGGHQPFRSIAEPSSLCGRNCSFPSGHAATGFVVMAAGLRAGASRRRRWAWAGLILGTLVGLGRMLQGGHFASDVVFAGLMIWGVTLAAQQMLLRWRAARGPQNSSWRR</sequence>
<feature type="transmembrane region" description="Helical" evidence="1">
    <location>
        <begin position="202"/>
        <end position="222"/>
    </location>
</feature>
<keyword evidence="4" id="KW-1185">Reference proteome</keyword>
<evidence type="ECO:0000259" key="2">
    <source>
        <dbReference type="SMART" id="SM00014"/>
    </source>
</evidence>
<protein>
    <submittedName>
        <fullName evidence="3">Phosphoesterase PA-phosphatase related</fullName>
    </submittedName>
</protein>
<dbReference type="HOGENOM" id="CLU_070327_1_1_4"/>
<feature type="domain" description="Phosphatidic acid phosphatase type 2/haloperoxidase" evidence="2">
    <location>
        <begin position="120"/>
        <end position="243"/>
    </location>
</feature>
<dbReference type="Gene3D" id="1.20.144.10">
    <property type="entry name" value="Phosphatidic acid phosphatase type 2/haloperoxidase"/>
    <property type="match status" value="1"/>
</dbReference>
<dbReference type="SUPFAM" id="SSF48317">
    <property type="entry name" value="Acid phosphatase/Vanadium-dependent haloperoxidase"/>
    <property type="match status" value="1"/>
</dbReference>